<dbReference type="InterPro" id="IPR029063">
    <property type="entry name" value="SAM-dependent_MTases_sf"/>
</dbReference>
<dbReference type="InterPro" id="IPR006342">
    <property type="entry name" value="FkbM_mtfrase"/>
</dbReference>
<dbReference type="SUPFAM" id="SSF53335">
    <property type="entry name" value="S-adenosyl-L-methionine-dependent methyltransferases"/>
    <property type="match status" value="1"/>
</dbReference>
<evidence type="ECO:0000313" key="1">
    <source>
        <dbReference type="EMBL" id="SVA43321.1"/>
    </source>
</evidence>
<reference evidence="1" key="1">
    <citation type="submission" date="2018-05" db="EMBL/GenBank/DDBJ databases">
        <authorList>
            <person name="Lanie J.A."/>
            <person name="Ng W.-L."/>
            <person name="Kazmierczak K.M."/>
            <person name="Andrzejewski T.M."/>
            <person name="Davidsen T.M."/>
            <person name="Wayne K.J."/>
            <person name="Tettelin H."/>
            <person name="Glass J.I."/>
            <person name="Rusch D."/>
            <person name="Podicherti R."/>
            <person name="Tsui H.-C.T."/>
            <person name="Winkler M.E."/>
        </authorList>
    </citation>
    <scope>NUCLEOTIDE SEQUENCE</scope>
</reference>
<dbReference type="NCBIfam" id="TIGR01444">
    <property type="entry name" value="fkbM_fam"/>
    <property type="match status" value="1"/>
</dbReference>
<organism evidence="1">
    <name type="scientific">marine metagenome</name>
    <dbReference type="NCBI Taxonomy" id="408172"/>
    <lineage>
        <taxon>unclassified sequences</taxon>
        <taxon>metagenomes</taxon>
        <taxon>ecological metagenomes</taxon>
    </lineage>
</organism>
<gene>
    <name evidence="1" type="ORF">METZ01_LOCUS96175</name>
</gene>
<proteinExistence type="predicted"/>
<feature type="non-terminal residue" evidence="1">
    <location>
        <position position="141"/>
    </location>
</feature>
<sequence>MKSLRGFLRTKYLQRRLEQAPVVVDATVPGAEVTVSFSVHTWFEYHNRAHGSYTGEPDMVEWLKNMLVPGDVFWDIGANVGAYSILAAKLCPGAHVFSFEPFIPTFAHLWENVVLNDVATQVFPICAGLSDHTAPESLAVS</sequence>
<name>A0A381VTD2_9ZZZZ</name>
<dbReference type="EMBL" id="UINC01009671">
    <property type="protein sequence ID" value="SVA43321.1"/>
    <property type="molecule type" value="Genomic_DNA"/>
</dbReference>
<accession>A0A381VTD2</accession>
<dbReference type="InterPro" id="IPR052514">
    <property type="entry name" value="SAM-dependent_MTase"/>
</dbReference>
<dbReference type="PANTHER" id="PTHR34203">
    <property type="entry name" value="METHYLTRANSFERASE, FKBM FAMILY PROTEIN"/>
    <property type="match status" value="1"/>
</dbReference>
<protein>
    <submittedName>
        <fullName evidence="1">Uncharacterized protein</fullName>
    </submittedName>
</protein>
<dbReference type="Gene3D" id="3.40.50.150">
    <property type="entry name" value="Vaccinia Virus protein VP39"/>
    <property type="match status" value="1"/>
</dbReference>
<dbReference type="AlphaFoldDB" id="A0A381VTD2"/>
<dbReference type="PANTHER" id="PTHR34203:SF15">
    <property type="entry name" value="SLL1173 PROTEIN"/>
    <property type="match status" value="1"/>
</dbReference>